<feature type="transmembrane region" description="Helical" evidence="9">
    <location>
        <begin position="55"/>
        <end position="74"/>
    </location>
</feature>
<evidence type="ECO:0000256" key="7">
    <source>
        <dbReference type="ARBA" id="ARBA00023186"/>
    </source>
</evidence>
<keyword evidence="7" id="KW-0143">Chaperone</keyword>
<evidence type="ECO:0000256" key="9">
    <source>
        <dbReference type="SAM" id="Phobius"/>
    </source>
</evidence>
<dbReference type="Proteomes" id="UP000186594">
    <property type="component" value="Unassembled WGS sequence"/>
</dbReference>
<keyword evidence="3 9" id="KW-0812">Transmembrane</keyword>
<comment type="subcellular location">
    <subcellularLocation>
        <location evidence="2">Endoplasmic reticulum</location>
    </subcellularLocation>
    <subcellularLocation>
        <location evidence="1">Membrane</location>
        <topology evidence="1">Multi-pass membrane protein</topology>
    </subcellularLocation>
</comment>
<feature type="compositionally biased region" description="Acidic residues" evidence="8">
    <location>
        <begin position="480"/>
        <end position="503"/>
    </location>
</feature>
<dbReference type="Gene3D" id="1.10.3380.10">
    <property type="entry name" value="Sec63 N-terminal domain-like domain"/>
    <property type="match status" value="1"/>
</dbReference>
<evidence type="ECO:0000256" key="6">
    <source>
        <dbReference type="ARBA" id="ARBA00023136"/>
    </source>
</evidence>
<dbReference type="InterPro" id="IPR035892">
    <property type="entry name" value="C2_domain_sf"/>
</dbReference>
<dbReference type="STRING" id="1198029.A0A1U7LVB6"/>
<evidence type="ECO:0000313" key="11">
    <source>
        <dbReference type="EMBL" id="OLL26569.1"/>
    </source>
</evidence>
<dbReference type="AlphaFoldDB" id="A0A1U7LVB6"/>
<dbReference type="SUPFAM" id="SSF158702">
    <property type="entry name" value="Sec63 N-terminal domain-like"/>
    <property type="match status" value="1"/>
</dbReference>
<dbReference type="InterPro" id="IPR004179">
    <property type="entry name" value="Sec63-dom"/>
</dbReference>
<reference evidence="11 12" key="1">
    <citation type="submission" date="2016-04" db="EMBL/GenBank/DDBJ databases">
        <title>Evolutionary innovation and constraint leading to complex multicellularity in the Ascomycota.</title>
        <authorList>
            <person name="Cisse O."/>
            <person name="Nguyen A."/>
            <person name="Hewitt D.A."/>
            <person name="Jedd G."/>
            <person name="Stajich J.E."/>
        </authorList>
    </citation>
    <scope>NUCLEOTIDE SEQUENCE [LARGE SCALE GENOMIC DNA]</scope>
    <source>
        <strain evidence="11 12">DAH-3</strain>
    </source>
</reference>
<dbReference type="SMART" id="SM00973">
    <property type="entry name" value="Sec63"/>
    <property type="match status" value="1"/>
</dbReference>
<feature type="compositionally biased region" description="Acidic residues" evidence="8">
    <location>
        <begin position="448"/>
        <end position="458"/>
    </location>
</feature>
<dbReference type="Pfam" id="PF02889">
    <property type="entry name" value="Sec63"/>
    <property type="match status" value="1"/>
</dbReference>
<name>A0A1U7LVB6_NEOID</name>
<proteinExistence type="predicted"/>
<evidence type="ECO:0000259" key="10">
    <source>
        <dbReference type="SMART" id="SM00973"/>
    </source>
</evidence>
<gene>
    <name evidence="11" type="ORF">NEOLI_000290</name>
</gene>
<dbReference type="GO" id="GO:0006614">
    <property type="term" value="P:SRP-dependent cotranslational protein targeting to membrane"/>
    <property type="evidence" value="ECO:0007669"/>
    <property type="project" value="TreeGrafter"/>
</dbReference>
<dbReference type="PANTHER" id="PTHR24075:SF0">
    <property type="entry name" value="TRANSLOCATION PROTEIN SEC63 HOMOLOG"/>
    <property type="match status" value="1"/>
</dbReference>
<dbReference type="OrthoDB" id="1734229at2759"/>
<evidence type="ECO:0000256" key="5">
    <source>
        <dbReference type="ARBA" id="ARBA00022989"/>
    </source>
</evidence>
<keyword evidence="4" id="KW-0256">Endoplasmic reticulum</keyword>
<evidence type="ECO:0000256" key="2">
    <source>
        <dbReference type="ARBA" id="ARBA00004240"/>
    </source>
</evidence>
<comment type="caution">
    <text evidence="11">The sequence shown here is derived from an EMBL/GenBank/DDBJ whole genome shotgun (WGS) entry which is preliminary data.</text>
</comment>
<keyword evidence="6 9" id="KW-0472">Membrane</keyword>
<keyword evidence="12" id="KW-1185">Reference proteome</keyword>
<protein>
    <submittedName>
        <fullName evidence="11">Translocation protein sec63</fullName>
    </submittedName>
</protein>
<dbReference type="SUPFAM" id="SSF81296">
    <property type="entry name" value="E set domains"/>
    <property type="match status" value="1"/>
</dbReference>
<dbReference type="GO" id="GO:0003723">
    <property type="term" value="F:RNA binding"/>
    <property type="evidence" value="ECO:0007669"/>
    <property type="project" value="TreeGrafter"/>
</dbReference>
<dbReference type="Gene3D" id="2.60.40.150">
    <property type="entry name" value="C2 domain"/>
    <property type="match status" value="1"/>
</dbReference>
<evidence type="ECO:0000256" key="1">
    <source>
        <dbReference type="ARBA" id="ARBA00004141"/>
    </source>
</evidence>
<dbReference type="OMA" id="RAILHAH"/>
<dbReference type="Gene3D" id="1.10.150.20">
    <property type="entry name" value="5' to 3' exonuclease, C-terminal subdomain"/>
    <property type="match status" value="1"/>
</dbReference>
<feature type="domain" description="SEC63" evidence="10">
    <location>
        <begin position="84"/>
        <end position="434"/>
    </location>
</feature>
<feature type="region of interest" description="Disordered" evidence="8">
    <location>
        <begin position="448"/>
        <end position="503"/>
    </location>
</feature>
<dbReference type="EMBL" id="LXFE01000167">
    <property type="protein sequence ID" value="OLL26569.1"/>
    <property type="molecule type" value="Genomic_DNA"/>
</dbReference>
<evidence type="ECO:0000256" key="4">
    <source>
        <dbReference type="ARBA" id="ARBA00022824"/>
    </source>
</evidence>
<evidence type="ECO:0000313" key="12">
    <source>
        <dbReference type="Proteomes" id="UP000186594"/>
    </source>
</evidence>
<organism evidence="11 12">
    <name type="scientific">Neolecta irregularis (strain DAH-3)</name>
    <dbReference type="NCBI Taxonomy" id="1198029"/>
    <lineage>
        <taxon>Eukaryota</taxon>
        <taxon>Fungi</taxon>
        <taxon>Dikarya</taxon>
        <taxon>Ascomycota</taxon>
        <taxon>Taphrinomycotina</taxon>
        <taxon>Neolectales</taxon>
        <taxon>Neolectaceae</taxon>
        <taxon>Neolecta</taxon>
    </lineage>
</organism>
<dbReference type="InterPro" id="IPR014756">
    <property type="entry name" value="Ig_E-set"/>
</dbReference>
<feature type="region of interest" description="Disordered" evidence="8">
    <location>
        <begin position="340"/>
        <end position="360"/>
    </location>
</feature>
<evidence type="ECO:0000256" key="3">
    <source>
        <dbReference type="ARBA" id="ARBA00022692"/>
    </source>
</evidence>
<dbReference type="GO" id="GO:0008320">
    <property type="term" value="F:protein transmembrane transporter activity"/>
    <property type="evidence" value="ECO:0007669"/>
    <property type="project" value="TreeGrafter"/>
</dbReference>
<evidence type="ECO:0000256" key="8">
    <source>
        <dbReference type="SAM" id="MobiDB-lite"/>
    </source>
</evidence>
<dbReference type="GO" id="GO:0006620">
    <property type="term" value="P:post-translational protein targeting to endoplasmic reticulum membrane"/>
    <property type="evidence" value="ECO:0007669"/>
    <property type="project" value="TreeGrafter"/>
</dbReference>
<sequence>MEDLVAHFVELTKAYKALTDDDIRRNFEEFGHPDGKQDFSVGIALPKWIIEGQNSAYVLGLYALLIGVLLPYYVGRWWNGSKQLTKDGIRIRSAETFFRNFSDHIDPGTATDMIALSDEYRVAYRNNGLSELQVKTLAHRADSSLNVKGKDQAWAKKSLALLSAHLNRVQLQSKDLEKDQHVLLDNALRLQRGLLTIALAFGYLQPILTAMNLSQSIIQAIPIGGSPLLQITGITRDIVDKIHGRRPDIQTVDDLMSLEDSERRFLLEDLDDKAYNEAMSVAKQIPLLDVVNSYFKVPGDNIVAPGAIVQFIVRARTLVPGQKIPVAESDLVDKDAENAETHQILSKSKKPDKNEQAHAPLYPKQHIPRYWIFISDAKQDRLIVPPTLAPSVGSQVETMSLQFQVPQSPGVYTFQGYIKSDSYLGTDHILNVQLHIEEASKLQEIVPDDEISEPDEDSIAGQLNHMKGQPVRKSRKTEESSDDDSSSGESEEDPSDSESSDSD</sequence>
<dbReference type="GO" id="GO:0031207">
    <property type="term" value="C:Sec62/Sec63 complex"/>
    <property type="evidence" value="ECO:0007669"/>
    <property type="project" value="TreeGrafter"/>
</dbReference>
<accession>A0A1U7LVB6</accession>
<dbReference type="PANTHER" id="PTHR24075">
    <property type="entry name" value="SEC63 DOMAIN-CONTAINING"/>
    <property type="match status" value="1"/>
</dbReference>
<keyword evidence="5 9" id="KW-1133">Transmembrane helix</keyword>